<evidence type="ECO:0000256" key="3">
    <source>
        <dbReference type="ARBA" id="ARBA00005811"/>
    </source>
</evidence>
<name>A0A238ZQX7_9PROT</name>
<evidence type="ECO:0000256" key="6">
    <source>
        <dbReference type="ARBA" id="ARBA00022475"/>
    </source>
</evidence>
<dbReference type="GO" id="GO:0005886">
    <property type="term" value="C:plasma membrane"/>
    <property type="evidence" value="ECO:0007669"/>
    <property type="project" value="UniProtKB-SubCell"/>
</dbReference>
<sequence length="135" mass="14393">MAFSTSTDSDEILSEINITPLVDVMLVLLVAFIVTIPVLNNAITVNLPKTAATQPPEPKKPVTVSVDAEGKVFVDKQETEIAQLEAELKLRQAANPDLALHLSSDEAVNYGVVAKVMAAIERAGITKLAVLTQAE</sequence>
<accession>A0A238ZQX7</accession>
<keyword evidence="7" id="KW-0997">Cell inner membrane</keyword>
<dbReference type="PANTHER" id="PTHR30558:SF12">
    <property type="entry name" value="BIOPOLYMER TRANSPORT PROTEIN EXBD"/>
    <property type="match status" value="1"/>
</dbReference>
<keyword evidence="10 13" id="KW-1133">Transmembrane helix</keyword>
<dbReference type="GO" id="GO:0022857">
    <property type="term" value="F:transmembrane transporter activity"/>
    <property type="evidence" value="ECO:0007669"/>
    <property type="project" value="InterPro"/>
</dbReference>
<reference evidence="15" key="1">
    <citation type="submission" date="2017-06" db="EMBL/GenBank/DDBJ databases">
        <authorList>
            <person name="Varghese N."/>
            <person name="Submissions S."/>
        </authorList>
    </citation>
    <scope>NUCLEOTIDE SEQUENCE [LARGE SCALE GENOMIC DNA]</scope>
    <source>
        <strain evidence="15">Ca-68</strain>
    </source>
</reference>
<evidence type="ECO:0000256" key="10">
    <source>
        <dbReference type="ARBA" id="ARBA00022989"/>
    </source>
</evidence>
<gene>
    <name evidence="14" type="ORF">SAMN05192560_1444</name>
</gene>
<dbReference type="Gene3D" id="3.30.420.270">
    <property type="match status" value="1"/>
</dbReference>
<dbReference type="RefSeq" id="WP_089375538.1">
    <property type="nucleotide sequence ID" value="NZ_FZOA01000005.1"/>
</dbReference>
<keyword evidence="5 12" id="KW-0813">Transport</keyword>
<dbReference type="AlphaFoldDB" id="A0A238ZQX7"/>
<evidence type="ECO:0000256" key="8">
    <source>
        <dbReference type="ARBA" id="ARBA00022692"/>
    </source>
</evidence>
<dbReference type="InterPro" id="IPR003400">
    <property type="entry name" value="ExbD"/>
</dbReference>
<comment type="subunit">
    <text evidence="4">The accessory proteins ExbB and ExbD seem to form a complex with TonB.</text>
</comment>
<evidence type="ECO:0000313" key="14">
    <source>
        <dbReference type="EMBL" id="SNR85552.1"/>
    </source>
</evidence>
<organism evidence="14 15">
    <name type="scientific">Methylobacillus rhizosphaerae</name>
    <dbReference type="NCBI Taxonomy" id="551994"/>
    <lineage>
        <taxon>Bacteria</taxon>
        <taxon>Pseudomonadati</taxon>
        <taxon>Pseudomonadota</taxon>
        <taxon>Betaproteobacteria</taxon>
        <taxon>Nitrosomonadales</taxon>
        <taxon>Methylophilaceae</taxon>
        <taxon>Methylobacillus</taxon>
    </lineage>
</organism>
<keyword evidence="9 12" id="KW-0653">Protein transport</keyword>
<evidence type="ECO:0000256" key="13">
    <source>
        <dbReference type="SAM" id="Phobius"/>
    </source>
</evidence>
<keyword evidence="8 12" id="KW-0812">Transmembrane</keyword>
<dbReference type="PANTHER" id="PTHR30558">
    <property type="entry name" value="EXBD MEMBRANE COMPONENT OF PMF-DRIVEN MACROMOLECULE IMPORT SYSTEM"/>
    <property type="match status" value="1"/>
</dbReference>
<evidence type="ECO:0000256" key="9">
    <source>
        <dbReference type="ARBA" id="ARBA00022927"/>
    </source>
</evidence>
<feature type="transmembrane region" description="Helical" evidence="13">
    <location>
        <begin position="20"/>
        <end position="39"/>
    </location>
</feature>
<keyword evidence="6" id="KW-1003">Cell membrane</keyword>
<keyword evidence="15" id="KW-1185">Reference proteome</keyword>
<comment type="similarity">
    <text evidence="3 12">Belongs to the ExbD/TolR family.</text>
</comment>
<dbReference type="EMBL" id="FZOA01000005">
    <property type="protein sequence ID" value="SNR85552.1"/>
    <property type="molecule type" value="Genomic_DNA"/>
</dbReference>
<comment type="function">
    <text evidence="1">Involved in the TonB-dependent energy-dependent transport of various receptor-bound substrates.</text>
</comment>
<comment type="subcellular location">
    <subcellularLocation>
        <location evidence="2">Cell inner membrane</location>
        <topology evidence="2">Single-pass type II membrane protein</topology>
    </subcellularLocation>
    <subcellularLocation>
        <location evidence="12">Cell membrane</location>
        <topology evidence="12">Single-pass type II membrane protein</topology>
    </subcellularLocation>
</comment>
<evidence type="ECO:0000256" key="4">
    <source>
        <dbReference type="ARBA" id="ARBA00011471"/>
    </source>
</evidence>
<dbReference type="Proteomes" id="UP000198305">
    <property type="component" value="Unassembled WGS sequence"/>
</dbReference>
<dbReference type="Pfam" id="PF02472">
    <property type="entry name" value="ExbD"/>
    <property type="match status" value="1"/>
</dbReference>
<evidence type="ECO:0000313" key="15">
    <source>
        <dbReference type="Proteomes" id="UP000198305"/>
    </source>
</evidence>
<evidence type="ECO:0000256" key="2">
    <source>
        <dbReference type="ARBA" id="ARBA00004249"/>
    </source>
</evidence>
<evidence type="ECO:0000256" key="1">
    <source>
        <dbReference type="ARBA" id="ARBA00003540"/>
    </source>
</evidence>
<evidence type="ECO:0000256" key="11">
    <source>
        <dbReference type="ARBA" id="ARBA00023136"/>
    </source>
</evidence>
<protein>
    <submittedName>
        <fullName evidence="14">Outer membrane transport energization protein ExbD</fullName>
    </submittedName>
</protein>
<dbReference type="OrthoDB" id="9798629at2"/>
<keyword evidence="11 13" id="KW-0472">Membrane</keyword>
<evidence type="ECO:0000256" key="12">
    <source>
        <dbReference type="RuleBase" id="RU003879"/>
    </source>
</evidence>
<evidence type="ECO:0000256" key="5">
    <source>
        <dbReference type="ARBA" id="ARBA00022448"/>
    </source>
</evidence>
<dbReference type="GO" id="GO:0015031">
    <property type="term" value="P:protein transport"/>
    <property type="evidence" value="ECO:0007669"/>
    <property type="project" value="UniProtKB-KW"/>
</dbReference>
<proteinExistence type="inferred from homology"/>
<evidence type="ECO:0000256" key="7">
    <source>
        <dbReference type="ARBA" id="ARBA00022519"/>
    </source>
</evidence>